<evidence type="ECO:0000313" key="4">
    <source>
        <dbReference type="Proteomes" id="UP000283469"/>
    </source>
</evidence>
<name>A0A418YHM4_9SPHN</name>
<dbReference type="OrthoDB" id="9786526at2"/>
<dbReference type="Gene3D" id="3.40.190.290">
    <property type="match status" value="1"/>
</dbReference>
<evidence type="ECO:0000259" key="2">
    <source>
        <dbReference type="Pfam" id="PF03466"/>
    </source>
</evidence>
<dbReference type="PANTHER" id="PTHR30537">
    <property type="entry name" value="HTH-TYPE TRANSCRIPTIONAL REGULATOR"/>
    <property type="match status" value="1"/>
</dbReference>
<gene>
    <name evidence="3" type="ORF">D0Z70_24120</name>
</gene>
<keyword evidence="4" id="KW-1185">Reference proteome</keyword>
<evidence type="ECO:0000256" key="1">
    <source>
        <dbReference type="ARBA" id="ARBA00009437"/>
    </source>
</evidence>
<reference evidence="3 4" key="1">
    <citation type="submission" date="2018-08" db="EMBL/GenBank/DDBJ databases">
        <title>Sphingobium sp. EO9.</title>
        <authorList>
            <person name="Park Y."/>
            <person name="Kim K.H."/>
            <person name="Jeon C.O."/>
        </authorList>
    </citation>
    <scope>NUCLEOTIDE SEQUENCE [LARGE SCALE GENOMIC DNA]</scope>
    <source>
        <strain evidence="3 4">EO9</strain>
    </source>
</reference>
<dbReference type="InterPro" id="IPR005119">
    <property type="entry name" value="LysR_subst-bd"/>
</dbReference>
<dbReference type="PANTHER" id="PTHR30537:SF5">
    <property type="entry name" value="HTH-TYPE TRANSCRIPTIONAL ACTIVATOR TTDR-RELATED"/>
    <property type="match status" value="1"/>
</dbReference>
<feature type="domain" description="LysR substrate-binding" evidence="2">
    <location>
        <begin position="3"/>
        <end position="81"/>
    </location>
</feature>
<sequence>MLPNGAVRSNGGEDLRAAVLAALEITHGPIALFQANLQEGRIVRILDAFTPAPMPIHVVCSIGRKIPQRARIFVDFLAAAFAAVPILRIV</sequence>
<comment type="similarity">
    <text evidence="1">Belongs to the LysR transcriptional regulatory family.</text>
</comment>
<dbReference type="Pfam" id="PF03466">
    <property type="entry name" value="LysR_substrate"/>
    <property type="match status" value="1"/>
</dbReference>
<dbReference type="RefSeq" id="WP_119750747.1">
    <property type="nucleotide sequence ID" value="NZ_QVRA01000063.1"/>
</dbReference>
<evidence type="ECO:0000313" key="3">
    <source>
        <dbReference type="EMBL" id="RJG49862.1"/>
    </source>
</evidence>
<dbReference type="AlphaFoldDB" id="A0A418YHM4"/>
<accession>A0A418YHM4</accession>
<protein>
    <recommendedName>
        <fullName evidence="2">LysR substrate-binding domain-containing protein</fullName>
    </recommendedName>
</protein>
<dbReference type="SUPFAM" id="SSF53850">
    <property type="entry name" value="Periplasmic binding protein-like II"/>
    <property type="match status" value="1"/>
</dbReference>
<comment type="caution">
    <text evidence="3">The sequence shown here is derived from an EMBL/GenBank/DDBJ whole genome shotgun (WGS) entry which is preliminary data.</text>
</comment>
<dbReference type="EMBL" id="QVRA01000063">
    <property type="protein sequence ID" value="RJG49862.1"/>
    <property type="molecule type" value="Genomic_DNA"/>
</dbReference>
<proteinExistence type="inferred from homology"/>
<organism evidence="3 4">
    <name type="scientific">Sphingobium terrigena</name>
    <dbReference type="NCBI Taxonomy" id="2304063"/>
    <lineage>
        <taxon>Bacteria</taxon>
        <taxon>Pseudomonadati</taxon>
        <taxon>Pseudomonadota</taxon>
        <taxon>Alphaproteobacteria</taxon>
        <taxon>Sphingomonadales</taxon>
        <taxon>Sphingomonadaceae</taxon>
        <taxon>Sphingobium</taxon>
    </lineage>
</organism>
<dbReference type="Proteomes" id="UP000283469">
    <property type="component" value="Unassembled WGS sequence"/>
</dbReference>
<dbReference type="InterPro" id="IPR058163">
    <property type="entry name" value="LysR-type_TF_proteobact-type"/>
</dbReference>